<dbReference type="AlphaFoldDB" id="A0A7S2L4Q8"/>
<dbReference type="Pfam" id="PF03372">
    <property type="entry name" value="Exo_endo_phos"/>
    <property type="match status" value="1"/>
</dbReference>
<evidence type="ECO:0000259" key="1">
    <source>
        <dbReference type="Pfam" id="PF03372"/>
    </source>
</evidence>
<reference evidence="2" key="1">
    <citation type="submission" date="2021-01" db="EMBL/GenBank/DDBJ databases">
        <authorList>
            <person name="Corre E."/>
            <person name="Pelletier E."/>
            <person name="Niang G."/>
            <person name="Scheremetjew M."/>
            <person name="Finn R."/>
            <person name="Kale V."/>
            <person name="Holt S."/>
            <person name="Cochrane G."/>
            <person name="Meng A."/>
            <person name="Brown T."/>
            <person name="Cohen L."/>
        </authorList>
    </citation>
    <scope>NUCLEOTIDE SEQUENCE</scope>
    <source>
        <strain evidence="2">RCC3387</strain>
    </source>
</reference>
<dbReference type="InterPro" id="IPR036691">
    <property type="entry name" value="Endo/exonu/phosph_ase_sf"/>
</dbReference>
<dbReference type="SUPFAM" id="SSF54768">
    <property type="entry name" value="dsRNA-binding domain-like"/>
    <property type="match status" value="1"/>
</dbReference>
<dbReference type="InterPro" id="IPR050410">
    <property type="entry name" value="CCR4/nocturin_mRNA_transcr"/>
</dbReference>
<name>A0A7S2L4Q8_9DINO</name>
<dbReference type="PANTHER" id="PTHR12121:SF101">
    <property type="entry name" value="ENDONUCLEASE_EXONUCLEASE_PHOSPHATASE DOMAIN-CONTAINING PROTEIN"/>
    <property type="match status" value="1"/>
</dbReference>
<proteinExistence type="predicted"/>
<accession>A0A7S2L4Q8</accession>
<feature type="domain" description="Endonuclease/exonuclease/phosphatase" evidence="1">
    <location>
        <begin position="6"/>
        <end position="268"/>
    </location>
</feature>
<sequence>MHAGAVIALQEVEAPWWKGSADWLRMPGGLAEVFNGNGYAWKWQAGGGANVFMGVMLAWPKARFEGDVHYTDLAAMVPQGGDASFELARKKTRNGKERPLHNNVLVGNLWEKGTGQRMTVATCHMPVLWETPEERRAQAIHMHLAVAYLQYIANGTPAVLLGDFNFMPDSAQYAMAASGYDQAVKDREILRALGIWTARTPTPMRSAYKECFGGEPSFTNNAWRSDAAHFVETLDYIWMSDGVAAEECLPLPDEVLGPLPNEKEGSDHVPLVAMLAIGARQAAGGQPGPPAQNDSNADVAWSIATRFEALAGRWASSKHAPRSAEVPIKSLRETWPQKRPPLVEFHPVQIEAHGMSKEYAKKPDSIQDSKTMLTMFAQLQGKKPITKEDILYSSVELPGHYQSSVTLHCMEGKHFVGKPAATKRQAEQNAATIALQTFGDQVAAVLAHAKKTELNQDPKSMLTMFAQGKCEK</sequence>
<dbReference type="Gene3D" id="3.60.10.10">
    <property type="entry name" value="Endonuclease/exonuclease/phosphatase"/>
    <property type="match status" value="1"/>
</dbReference>
<gene>
    <name evidence="2" type="ORF">BRAN1462_LOCUS36181</name>
</gene>
<dbReference type="Gene3D" id="3.30.160.20">
    <property type="match status" value="1"/>
</dbReference>
<dbReference type="GO" id="GO:0000175">
    <property type="term" value="F:3'-5'-RNA exonuclease activity"/>
    <property type="evidence" value="ECO:0007669"/>
    <property type="project" value="TreeGrafter"/>
</dbReference>
<dbReference type="SUPFAM" id="SSF56219">
    <property type="entry name" value="DNase I-like"/>
    <property type="match status" value="1"/>
</dbReference>
<organism evidence="2">
    <name type="scientific">Zooxanthella nutricula</name>
    <dbReference type="NCBI Taxonomy" id="1333877"/>
    <lineage>
        <taxon>Eukaryota</taxon>
        <taxon>Sar</taxon>
        <taxon>Alveolata</taxon>
        <taxon>Dinophyceae</taxon>
        <taxon>Peridiniales</taxon>
        <taxon>Peridiniales incertae sedis</taxon>
        <taxon>Zooxanthella</taxon>
    </lineage>
</organism>
<evidence type="ECO:0000313" key="2">
    <source>
        <dbReference type="EMBL" id="CAD9595877.1"/>
    </source>
</evidence>
<dbReference type="InterPro" id="IPR005135">
    <property type="entry name" value="Endo/exonuclease/phosphatase"/>
</dbReference>
<dbReference type="EMBL" id="HBGW01056943">
    <property type="protein sequence ID" value="CAD9595877.1"/>
    <property type="molecule type" value="Transcribed_RNA"/>
</dbReference>
<protein>
    <recommendedName>
        <fullName evidence="1">Endonuclease/exonuclease/phosphatase domain-containing protein</fullName>
    </recommendedName>
</protein>
<dbReference type="PANTHER" id="PTHR12121">
    <property type="entry name" value="CARBON CATABOLITE REPRESSOR PROTEIN 4"/>
    <property type="match status" value="1"/>
</dbReference>